<dbReference type="InterPro" id="IPR050425">
    <property type="entry name" value="NAD(P)_dehydrat-like"/>
</dbReference>
<dbReference type="PANTHER" id="PTHR10366">
    <property type="entry name" value="NAD DEPENDENT EPIMERASE/DEHYDRATASE"/>
    <property type="match status" value="1"/>
</dbReference>
<dbReference type="OMA" id="YEANECE"/>
<sequence>MLLEAAFLLALAGYLYAIHVRMRGPDRPNEFTPEQLDKVRWDDIDLTANVPPATHKGYAVVGGSGFVGTYLVRLLILRGESSIRIIDLRPPTDPTVLASPAVTFEPADITSPHSVSAALRTPFPATGAPPSVVFHTAASIRFWERAWHAWPLSFNVNVLGTQNVVAACRDALPRGTVLVYTSTCDVVLAARKFCRLGFDRGVWPWSRKVLSDGDAPLGRHEAHQSNYTQSKMLAERVVLDANGQNGMRVGILRPGYTITGPNDRLLASSLTLPRIPTIGHRFKQTSICVWDVAAAHLCLAHRLSPDTQSPARAIRDVRSALAHFARRALVLDDVPEAILFVLAHLVEALLFVRFWALVPVYRLLWGGGARPGADPGWMGEGVYLQPPLFEFLEDCVVDDARARRVLGYEPQWTVEATAKYAVDTMAREKAGGGHGLQMKR</sequence>
<dbReference type="AlphaFoldDB" id="A0A5M3MRW4"/>
<dbReference type="GO" id="GO:0000252">
    <property type="term" value="F:3-beta-hydroxysteroid dehydrogenase [NAD(P)+]/C4-decarboxylase activity"/>
    <property type="evidence" value="ECO:0007669"/>
    <property type="project" value="TreeGrafter"/>
</dbReference>
<feature type="domain" description="3-beta hydroxysteroid dehydrogenase/isomerase" evidence="4">
    <location>
        <begin position="59"/>
        <end position="308"/>
    </location>
</feature>
<reference evidence="6" key="1">
    <citation type="journal article" date="2012" name="Science">
        <title>The Paleozoic origin of enzymatic lignin decomposition reconstructed from 31 fungal genomes.</title>
        <authorList>
            <person name="Floudas D."/>
            <person name="Binder M."/>
            <person name="Riley R."/>
            <person name="Barry K."/>
            <person name="Blanchette R.A."/>
            <person name="Henrissat B."/>
            <person name="Martinez A.T."/>
            <person name="Otillar R."/>
            <person name="Spatafora J.W."/>
            <person name="Yadav J.S."/>
            <person name="Aerts A."/>
            <person name="Benoit I."/>
            <person name="Boyd A."/>
            <person name="Carlson A."/>
            <person name="Copeland A."/>
            <person name="Coutinho P.M."/>
            <person name="de Vries R.P."/>
            <person name="Ferreira P."/>
            <person name="Findley K."/>
            <person name="Foster B."/>
            <person name="Gaskell J."/>
            <person name="Glotzer D."/>
            <person name="Gorecki P."/>
            <person name="Heitman J."/>
            <person name="Hesse C."/>
            <person name="Hori C."/>
            <person name="Igarashi K."/>
            <person name="Jurgens J.A."/>
            <person name="Kallen N."/>
            <person name="Kersten P."/>
            <person name="Kohler A."/>
            <person name="Kuees U."/>
            <person name="Kumar T.K.A."/>
            <person name="Kuo A."/>
            <person name="LaButti K."/>
            <person name="Larrondo L.F."/>
            <person name="Lindquist E."/>
            <person name="Ling A."/>
            <person name="Lombard V."/>
            <person name="Lucas S."/>
            <person name="Lundell T."/>
            <person name="Martin R."/>
            <person name="McLaughlin D.J."/>
            <person name="Morgenstern I."/>
            <person name="Morin E."/>
            <person name="Murat C."/>
            <person name="Nagy L.G."/>
            <person name="Nolan M."/>
            <person name="Ohm R.A."/>
            <person name="Patyshakuliyeva A."/>
            <person name="Rokas A."/>
            <person name="Ruiz-Duenas F.J."/>
            <person name="Sabat G."/>
            <person name="Salamov A."/>
            <person name="Samejima M."/>
            <person name="Schmutz J."/>
            <person name="Slot J.C."/>
            <person name="St John F."/>
            <person name="Stenlid J."/>
            <person name="Sun H."/>
            <person name="Sun S."/>
            <person name="Syed K."/>
            <person name="Tsang A."/>
            <person name="Wiebenga A."/>
            <person name="Young D."/>
            <person name="Pisabarro A."/>
            <person name="Eastwood D.C."/>
            <person name="Martin F."/>
            <person name="Cullen D."/>
            <person name="Grigoriev I.V."/>
            <person name="Hibbett D.S."/>
        </authorList>
    </citation>
    <scope>NUCLEOTIDE SEQUENCE [LARGE SCALE GENOMIC DNA]</scope>
    <source>
        <strain evidence="6">RWD-64-598 SS2</strain>
    </source>
</reference>
<dbReference type="GeneID" id="19203192"/>
<comment type="caution">
    <text evidence="5">The sequence shown here is derived from an EMBL/GenBank/DDBJ whole genome shotgun (WGS) entry which is preliminary data.</text>
</comment>
<feature type="chain" id="PRO_5024277805" evidence="3">
    <location>
        <begin position="18"/>
        <end position="440"/>
    </location>
</feature>
<evidence type="ECO:0000256" key="1">
    <source>
        <dbReference type="ARBA" id="ARBA00023002"/>
    </source>
</evidence>
<proteinExistence type="inferred from homology"/>
<dbReference type="Pfam" id="PF01073">
    <property type="entry name" value="3Beta_HSD"/>
    <property type="match status" value="1"/>
</dbReference>
<name>A0A5M3MRW4_CONPW</name>
<comment type="similarity">
    <text evidence="2">Belongs to the NAD(P)-dependent epimerase/dehydratase family. Dihydroflavonol-4-reductase subfamily.</text>
</comment>
<dbReference type="GO" id="GO:0006696">
    <property type="term" value="P:ergosterol biosynthetic process"/>
    <property type="evidence" value="ECO:0007669"/>
    <property type="project" value="TreeGrafter"/>
</dbReference>
<keyword evidence="6" id="KW-1185">Reference proteome</keyword>
<keyword evidence="1" id="KW-0560">Oxidoreductase</keyword>
<dbReference type="InterPro" id="IPR036291">
    <property type="entry name" value="NAD(P)-bd_dom_sf"/>
</dbReference>
<dbReference type="RefSeq" id="XP_007768748.1">
    <property type="nucleotide sequence ID" value="XM_007770558.1"/>
</dbReference>
<feature type="signal peptide" evidence="3">
    <location>
        <begin position="1"/>
        <end position="17"/>
    </location>
</feature>
<evidence type="ECO:0000256" key="3">
    <source>
        <dbReference type="SAM" id="SignalP"/>
    </source>
</evidence>
<dbReference type="Gene3D" id="3.40.50.720">
    <property type="entry name" value="NAD(P)-binding Rossmann-like Domain"/>
    <property type="match status" value="1"/>
</dbReference>
<protein>
    <submittedName>
        <fullName evidence="5">NAD(P)-binding protein</fullName>
    </submittedName>
</protein>
<dbReference type="GO" id="GO:0005783">
    <property type="term" value="C:endoplasmic reticulum"/>
    <property type="evidence" value="ECO:0007669"/>
    <property type="project" value="TreeGrafter"/>
</dbReference>
<gene>
    <name evidence="5" type="ORF">CONPUDRAFT_153944</name>
</gene>
<dbReference type="Proteomes" id="UP000053558">
    <property type="component" value="Unassembled WGS sequence"/>
</dbReference>
<dbReference type="EMBL" id="JH711578">
    <property type="protein sequence ID" value="EIW81395.1"/>
    <property type="molecule type" value="Genomic_DNA"/>
</dbReference>
<keyword evidence="3" id="KW-0732">Signal</keyword>
<dbReference type="KEGG" id="cput:CONPUDRAFT_153944"/>
<dbReference type="InterPro" id="IPR002225">
    <property type="entry name" value="3Beta_OHSteriod_DH/Estase"/>
</dbReference>
<dbReference type="OrthoDB" id="10058185at2759"/>
<evidence type="ECO:0000313" key="6">
    <source>
        <dbReference type="Proteomes" id="UP000053558"/>
    </source>
</evidence>
<dbReference type="SUPFAM" id="SSF51735">
    <property type="entry name" value="NAD(P)-binding Rossmann-fold domains"/>
    <property type="match status" value="1"/>
</dbReference>
<evidence type="ECO:0000259" key="4">
    <source>
        <dbReference type="Pfam" id="PF01073"/>
    </source>
</evidence>
<evidence type="ECO:0000313" key="5">
    <source>
        <dbReference type="EMBL" id="EIW81395.1"/>
    </source>
</evidence>
<dbReference type="PANTHER" id="PTHR10366:SF447">
    <property type="entry name" value="HYDROXYSTEROID DEHYDROGENASE_ISOMERASE FAMILY PROTEIN, PUTATIVE (AFU_ORTHOLOGUE AFUA_1G06450)-RELATED"/>
    <property type="match status" value="1"/>
</dbReference>
<evidence type="ECO:0000256" key="2">
    <source>
        <dbReference type="ARBA" id="ARBA00023445"/>
    </source>
</evidence>
<accession>A0A5M3MRW4</accession>
<organism evidence="5 6">
    <name type="scientific">Coniophora puteana (strain RWD-64-598)</name>
    <name type="common">Brown rot fungus</name>
    <dbReference type="NCBI Taxonomy" id="741705"/>
    <lineage>
        <taxon>Eukaryota</taxon>
        <taxon>Fungi</taxon>
        <taxon>Dikarya</taxon>
        <taxon>Basidiomycota</taxon>
        <taxon>Agaricomycotina</taxon>
        <taxon>Agaricomycetes</taxon>
        <taxon>Agaricomycetidae</taxon>
        <taxon>Boletales</taxon>
        <taxon>Coniophorineae</taxon>
        <taxon>Coniophoraceae</taxon>
        <taxon>Coniophora</taxon>
    </lineage>
</organism>